<proteinExistence type="predicted"/>
<evidence type="ECO:0000259" key="26">
    <source>
        <dbReference type="PROSITE" id="PS50109"/>
    </source>
</evidence>
<dbReference type="SUPFAM" id="SSF55874">
    <property type="entry name" value="ATPase domain of HSP90 chaperone/DNA topoisomerase II/histidine kinase"/>
    <property type="match status" value="1"/>
</dbReference>
<keyword evidence="13" id="KW-0479">Metal-binding</keyword>
<comment type="subcellular location">
    <subcellularLocation>
        <location evidence="4">Cell membrane</location>
        <topology evidence="4">Multi-pass membrane protein</topology>
    </subcellularLocation>
    <subcellularLocation>
        <location evidence="3">Cytoplasm</location>
    </subcellularLocation>
</comment>
<keyword evidence="18" id="KW-0408">Iron</keyword>
<dbReference type="PROSITE" id="PS50109">
    <property type="entry name" value="HIS_KIN"/>
    <property type="match status" value="1"/>
</dbReference>
<evidence type="ECO:0000256" key="13">
    <source>
        <dbReference type="ARBA" id="ARBA00022723"/>
    </source>
</evidence>
<dbReference type="SMART" id="SM00387">
    <property type="entry name" value="HATPase_c"/>
    <property type="match status" value="1"/>
</dbReference>
<dbReference type="Proteomes" id="UP000282311">
    <property type="component" value="Unassembled WGS sequence"/>
</dbReference>
<keyword evidence="20" id="KW-0411">Iron-sulfur</keyword>
<evidence type="ECO:0000256" key="8">
    <source>
        <dbReference type="ARBA" id="ARBA00022485"/>
    </source>
</evidence>
<evidence type="ECO:0000256" key="18">
    <source>
        <dbReference type="ARBA" id="ARBA00023004"/>
    </source>
</evidence>
<dbReference type="InterPro" id="IPR003594">
    <property type="entry name" value="HATPase_dom"/>
</dbReference>
<gene>
    <name evidence="28" type="ORF">D7M11_27610</name>
</gene>
<feature type="domain" description="HAMP" evidence="27">
    <location>
        <begin position="66"/>
        <end position="118"/>
    </location>
</feature>
<evidence type="ECO:0000256" key="5">
    <source>
        <dbReference type="ARBA" id="ARBA00012438"/>
    </source>
</evidence>
<evidence type="ECO:0000256" key="19">
    <source>
        <dbReference type="ARBA" id="ARBA00023012"/>
    </source>
</evidence>
<dbReference type="CDD" id="cd16917">
    <property type="entry name" value="HATPase_UhpB-NarQ-NarX-like"/>
    <property type="match status" value="1"/>
</dbReference>
<evidence type="ECO:0000256" key="25">
    <source>
        <dbReference type="SAM" id="Phobius"/>
    </source>
</evidence>
<evidence type="ECO:0000256" key="11">
    <source>
        <dbReference type="ARBA" id="ARBA00022679"/>
    </source>
</evidence>
<keyword evidence="12 25" id="KW-0812">Transmembrane</keyword>
<feature type="transmembrane region" description="Helical" evidence="25">
    <location>
        <begin position="46"/>
        <end position="65"/>
    </location>
</feature>
<dbReference type="CDD" id="cd06225">
    <property type="entry name" value="HAMP"/>
    <property type="match status" value="1"/>
</dbReference>
<evidence type="ECO:0000256" key="12">
    <source>
        <dbReference type="ARBA" id="ARBA00022692"/>
    </source>
</evidence>
<name>A0A3B0BQB9_9BACL</name>
<dbReference type="GO" id="GO:0051539">
    <property type="term" value="F:4 iron, 4 sulfur cluster binding"/>
    <property type="evidence" value="ECO:0007669"/>
    <property type="project" value="UniProtKB-KW"/>
</dbReference>
<dbReference type="InterPro" id="IPR050482">
    <property type="entry name" value="Sensor_HK_TwoCompSys"/>
</dbReference>
<organism evidence="28 29">
    <name type="scientific">Paenibacillus ginsengarvi</name>
    <dbReference type="NCBI Taxonomy" id="400777"/>
    <lineage>
        <taxon>Bacteria</taxon>
        <taxon>Bacillati</taxon>
        <taxon>Bacillota</taxon>
        <taxon>Bacilli</taxon>
        <taxon>Bacillales</taxon>
        <taxon>Paenibacillaceae</taxon>
        <taxon>Paenibacillus</taxon>
    </lineage>
</organism>
<evidence type="ECO:0000259" key="27">
    <source>
        <dbReference type="PROSITE" id="PS50885"/>
    </source>
</evidence>
<comment type="catalytic activity">
    <reaction evidence="1">
        <text>ATP + protein L-histidine = ADP + protein N-phospho-L-histidine.</text>
        <dbReference type="EC" id="2.7.13.3"/>
    </reaction>
</comment>
<dbReference type="Gene3D" id="6.10.340.10">
    <property type="match status" value="1"/>
</dbReference>
<keyword evidence="10" id="KW-0597">Phosphoprotein</keyword>
<evidence type="ECO:0000256" key="22">
    <source>
        <dbReference type="ARBA" id="ARBA00024827"/>
    </source>
</evidence>
<dbReference type="GO" id="GO:0005737">
    <property type="term" value="C:cytoplasm"/>
    <property type="evidence" value="ECO:0007669"/>
    <property type="project" value="UniProtKB-SubCell"/>
</dbReference>
<evidence type="ECO:0000256" key="4">
    <source>
        <dbReference type="ARBA" id="ARBA00004651"/>
    </source>
</evidence>
<comment type="cofactor">
    <cofactor evidence="2">
        <name>[4Fe-4S] cluster</name>
        <dbReference type="ChEBI" id="CHEBI:49883"/>
    </cofactor>
</comment>
<dbReference type="InterPro" id="IPR004358">
    <property type="entry name" value="Sig_transdc_His_kin-like_C"/>
</dbReference>
<keyword evidence="8" id="KW-0004">4Fe-4S</keyword>
<dbReference type="EC" id="2.7.13.3" evidence="5"/>
<feature type="domain" description="Histidine kinase" evidence="26">
    <location>
        <begin position="145"/>
        <end position="340"/>
    </location>
</feature>
<dbReference type="OrthoDB" id="9795828at2"/>
<keyword evidence="19" id="KW-0902">Two-component regulatory system</keyword>
<dbReference type="InterPro" id="IPR011712">
    <property type="entry name" value="Sig_transdc_His_kin_sub3_dim/P"/>
</dbReference>
<evidence type="ECO:0000256" key="6">
    <source>
        <dbReference type="ARBA" id="ARBA00017322"/>
    </source>
</evidence>
<evidence type="ECO:0000256" key="10">
    <source>
        <dbReference type="ARBA" id="ARBA00022553"/>
    </source>
</evidence>
<keyword evidence="15 28" id="KW-0418">Kinase</keyword>
<dbReference type="Pfam" id="PF00672">
    <property type="entry name" value="HAMP"/>
    <property type="match status" value="1"/>
</dbReference>
<comment type="caution">
    <text evidence="28">The sequence shown here is derived from an EMBL/GenBank/DDBJ whole genome shotgun (WGS) entry which is preliminary data.</text>
</comment>
<keyword evidence="9" id="KW-0963">Cytoplasm</keyword>
<evidence type="ECO:0000256" key="2">
    <source>
        <dbReference type="ARBA" id="ARBA00001966"/>
    </source>
</evidence>
<dbReference type="RefSeq" id="WP_120750487.1">
    <property type="nucleotide sequence ID" value="NZ_RBAH01000025.1"/>
</dbReference>
<evidence type="ECO:0000256" key="17">
    <source>
        <dbReference type="ARBA" id="ARBA00022989"/>
    </source>
</evidence>
<keyword evidence="21 25" id="KW-0472">Membrane</keyword>
<dbReference type="AlphaFoldDB" id="A0A3B0BQB9"/>
<evidence type="ECO:0000256" key="1">
    <source>
        <dbReference type="ARBA" id="ARBA00000085"/>
    </source>
</evidence>
<dbReference type="InterPro" id="IPR005467">
    <property type="entry name" value="His_kinase_dom"/>
</dbReference>
<keyword evidence="14" id="KW-0547">Nucleotide-binding</keyword>
<feature type="transmembrane region" description="Helical" evidence="25">
    <location>
        <begin position="12"/>
        <end position="34"/>
    </location>
</feature>
<dbReference type="PRINTS" id="PR00344">
    <property type="entry name" value="BCTRLSENSOR"/>
</dbReference>
<keyword evidence="7" id="KW-1003">Cell membrane</keyword>
<dbReference type="GO" id="GO:0005886">
    <property type="term" value="C:plasma membrane"/>
    <property type="evidence" value="ECO:0007669"/>
    <property type="project" value="UniProtKB-SubCell"/>
</dbReference>
<feature type="compositionally biased region" description="Basic and acidic residues" evidence="24">
    <location>
        <begin position="348"/>
        <end position="360"/>
    </location>
</feature>
<dbReference type="Pfam" id="PF07730">
    <property type="entry name" value="HisKA_3"/>
    <property type="match status" value="1"/>
</dbReference>
<dbReference type="InterPro" id="IPR036890">
    <property type="entry name" value="HATPase_C_sf"/>
</dbReference>
<dbReference type="SMART" id="SM00304">
    <property type="entry name" value="HAMP"/>
    <property type="match status" value="1"/>
</dbReference>
<evidence type="ECO:0000256" key="16">
    <source>
        <dbReference type="ARBA" id="ARBA00022840"/>
    </source>
</evidence>
<accession>A0A3B0BQB9</accession>
<evidence type="ECO:0000256" key="23">
    <source>
        <dbReference type="ARBA" id="ARBA00030800"/>
    </source>
</evidence>
<evidence type="ECO:0000313" key="28">
    <source>
        <dbReference type="EMBL" id="RKN74217.1"/>
    </source>
</evidence>
<dbReference type="Pfam" id="PF02518">
    <property type="entry name" value="HATPase_c"/>
    <property type="match status" value="1"/>
</dbReference>
<evidence type="ECO:0000256" key="20">
    <source>
        <dbReference type="ARBA" id="ARBA00023014"/>
    </source>
</evidence>
<dbReference type="PANTHER" id="PTHR24421:SF37">
    <property type="entry name" value="SENSOR HISTIDINE KINASE NARS"/>
    <property type="match status" value="1"/>
</dbReference>
<evidence type="ECO:0000256" key="15">
    <source>
        <dbReference type="ARBA" id="ARBA00022777"/>
    </source>
</evidence>
<dbReference type="InterPro" id="IPR003660">
    <property type="entry name" value="HAMP_dom"/>
</dbReference>
<dbReference type="GO" id="GO:0046983">
    <property type="term" value="F:protein dimerization activity"/>
    <property type="evidence" value="ECO:0007669"/>
    <property type="project" value="InterPro"/>
</dbReference>
<keyword evidence="29" id="KW-1185">Reference proteome</keyword>
<keyword evidence="17 25" id="KW-1133">Transmembrane helix</keyword>
<evidence type="ECO:0000256" key="3">
    <source>
        <dbReference type="ARBA" id="ARBA00004496"/>
    </source>
</evidence>
<keyword evidence="16" id="KW-0067">ATP-binding</keyword>
<dbReference type="Gene3D" id="1.20.5.1930">
    <property type="match status" value="1"/>
</dbReference>
<evidence type="ECO:0000256" key="14">
    <source>
        <dbReference type="ARBA" id="ARBA00022741"/>
    </source>
</evidence>
<feature type="region of interest" description="Disordered" evidence="24">
    <location>
        <begin position="337"/>
        <end position="360"/>
    </location>
</feature>
<protein>
    <recommendedName>
        <fullName evidence="6">Oxygen sensor histidine kinase NreB</fullName>
        <ecNumber evidence="5">2.7.13.3</ecNumber>
    </recommendedName>
    <alternativeName>
        <fullName evidence="23">Nitrogen regulation protein B</fullName>
    </alternativeName>
</protein>
<dbReference type="Gene3D" id="3.30.565.10">
    <property type="entry name" value="Histidine kinase-like ATPase, C-terminal domain"/>
    <property type="match status" value="1"/>
</dbReference>
<sequence length="360" mass="40683">MNRLTRSINIKWQLLSYFVGALAIVLGGFAIGWLYWREELSTNRLWIEYVLFLVVSGLVVVYLIATQHQRKIDTLHLAILQLANGNLGERIQPLGMDPFDRIYGDFNEMAASLEKRVMLLQKVGEENVMLQAKSNEDAVIEERKRLARDLHDTVSQQMFAIHMSAASLAKMVERGQMEAAAPILGQLVTMSNLTQKQLRGMIAQLRPIELEGRRLSDALDKWFPDYCRQNGLQGNMDIRLARALSEGIEHQLFLIIQEGMANVVKHASARHVALSLHDTGNQFVLQIHDDGQGFESDVTRSNSYGLSTMRERAQKLGGSMELRSKTGAGTRIRISIPKFETPELVQDPGKEQERNDGERD</sequence>
<evidence type="ECO:0000256" key="21">
    <source>
        <dbReference type="ARBA" id="ARBA00023136"/>
    </source>
</evidence>
<dbReference type="PANTHER" id="PTHR24421">
    <property type="entry name" value="NITRATE/NITRITE SENSOR PROTEIN NARX-RELATED"/>
    <property type="match status" value="1"/>
</dbReference>
<evidence type="ECO:0000256" key="24">
    <source>
        <dbReference type="SAM" id="MobiDB-lite"/>
    </source>
</evidence>
<dbReference type="GO" id="GO:0005524">
    <property type="term" value="F:ATP binding"/>
    <property type="evidence" value="ECO:0007669"/>
    <property type="project" value="UniProtKB-KW"/>
</dbReference>
<evidence type="ECO:0000256" key="7">
    <source>
        <dbReference type="ARBA" id="ARBA00022475"/>
    </source>
</evidence>
<keyword evidence="11" id="KW-0808">Transferase</keyword>
<evidence type="ECO:0000256" key="9">
    <source>
        <dbReference type="ARBA" id="ARBA00022490"/>
    </source>
</evidence>
<reference evidence="28 29" key="1">
    <citation type="journal article" date="2007" name="Int. J. Syst. Evol. Microbiol.">
        <title>Paenibacillus ginsengarvi sp. nov., isolated from soil from ginseng cultivation.</title>
        <authorList>
            <person name="Yoon M.H."/>
            <person name="Ten L.N."/>
            <person name="Im W.T."/>
        </authorList>
    </citation>
    <scope>NUCLEOTIDE SEQUENCE [LARGE SCALE GENOMIC DNA]</scope>
    <source>
        <strain evidence="28 29">KCTC 13059</strain>
    </source>
</reference>
<dbReference type="EMBL" id="RBAH01000025">
    <property type="protein sequence ID" value="RKN74217.1"/>
    <property type="molecule type" value="Genomic_DNA"/>
</dbReference>
<dbReference type="GO" id="GO:0000155">
    <property type="term" value="F:phosphorelay sensor kinase activity"/>
    <property type="evidence" value="ECO:0007669"/>
    <property type="project" value="InterPro"/>
</dbReference>
<dbReference type="GO" id="GO:0046872">
    <property type="term" value="F:metal ion binding"/>
    <property type="evidence" value="ECO:0007669"/>
    <property type="project" value="UniProtKB-KW"/>
</dbReference>
<dbReference type="PROSITE" id="PS50885">
    <property type="entry name" value="HAMP"/>
    <property type="match status" value="1"/>
</dbReference>
<evidence type="ECO:0000313" key="29">
    <source>
        <dbReference type="Proteomes" id="UP000282311"/>
    </source>
</evidence>
<comment type="function">
    <text evidence="22">Member of the two-component regulatory system NreB/NreC involved in the control of dissimilatory nitrate/nitrite reduction in response to oxygen. NreB functions as a direct oxygen sensor histidine kinase which is autophosphorylated, in the absence of oxygen, probably at the conserved histidine residue, and transfers its phosphate group probably to a conserved aspartate residue of NreC. NreB/NreC activates the expression of the nitrate (narGHJI) and nitrite (nir) reductase operons, as well as the putative nitrate transporter gene narT.</text>
</comment>